<reference evidence="2 3" key="1">
    <citation type="journal article" date="2019" name="Anaerobe">
        <title>Detection of Robinsoniella peoriensis in multiple bone samples of a trauma patient.</title>
        <authorList>
            <person name="Schrottner P."/>
            <person name="Hartwich K."/>
            <person name="Bunk B."/>
            <person name="Schober I."/>
            <person name="Helbig S."/>
            <person name="Rudolph W.W."/>
            <person name="Gunzer F."/>
        </authorList>
    </citation>
    <scope>NUCLEOTIDE SEQUENCE [LARGE SCALE GENOMIC DNA]</scope>
    <source>
        <strain evidence="2 3">DSM 106044</strain>
    </source>
</reference>
<evidence type="ECO:0000259" key="1">
    <source>
        <dbReference type="Pfam" id="PF07561"/>
    </source>
</evidence>
<evidence type="ECO:0000313" key="3">
    <source>
        <dbReference type="Proteomes" id="UP000306509"/>
    </source>
</evidence>
<organism evidence="2 3">
    <name type="scientific">Robinsoniella peoriensis</name>
    <dbReference type="NCBI Taxonomy" id="180332"/>
    <lineage>
        <taxon>Bacteria</taxon>
        <taxon>Bacillati</taxon>
        <taxon>Bacillota</taxon>
        <taxon>Clostridia</taxon>
        <taxon>Lachnospirales</taxon>
        <taxon>Lachnospiraceae</taxon>
        <taxon>Robinsoniella</taxon>
    </lineage>
</organism>
<dbReference type="RefSeq" id="WP_027293584.1">
    <property type="nucleotide sequence ID" value="NZ_CABMJZ010000118.1"/>
</dbReference>
<protein>
    <recommendedName>
        <fullName evidence="1">DUF1540 domain-containing protein</fullName>
    </recommendedName>
</protein>
<dbReference type="AlphaFoldDB" id="A0A4U8Q7L3"/>
<evidence type="ECO:0000313" key="2">
    <source>
        <dbReference type="EMBL" id="TLD00915.1"/>
    </source>
</evidence>
<feature type="domain" description="DUF1540" evidence="1">
    <location>
        <begin position="63"/>
        <end position="101"/>
    </location>
</feature>
<dbReference type="STRING" id="180332.GCA_000797495_03977"/>
<name>A0A4U8Q7L3_9FIRM</name>
<proteinExistence type="predicted"/>
<dbReference type="OrthoDB" id="9792226at2"/>
<dbReference type="InterPro" id="IPR011437">
    <property type="entry name" value="DUF1540"/>
</dbReference>
<gene>
    <name evidence="2" type="ORF">DSM106044_02112</name>
</gene>
<keyword evidence="3" id="KW-1185">Reference proteome</keyword>
<sequence>MPLLVCSAQSCVYNDAECCCKGDIQVGGDHAEKCQETCCSSFRERKGDNARSSMGTPCQKIDVDCEARNCTFNESCKCSADKIGIAGAAAKHCDQTECASFEEK</sequence>
<dbReference type="Proteomes" id="UP000306509">
    <property type="component" value="Unassembled WGS sequence"/>
</dbReference>
<feature type="domain" description="DUF1540" evidence="1">
    <location>
        <begin position="6"/>
        <end position="42"/>
    </location>
</feature>
<comment type="caution">
    <text evidence="2">The sequence shown here is derived from an EMBL/GenBank/DDBJ whole genome shotgun (WGS) entry which is preliminary data.</text>
</comment>
<dbReference type="EMBL" id="QGQD01000045">
    <property type="protein sequence ID" value="TLD00915.1"/>
    <property type="molecule type" value="Genomic_DNA"/>
</dbReference>
<accession>A0A4U8Q7L3</accession>
<dbReference type="Pfam" id="PF07561">
    <property type="entry name" value="DUF1540"/>
    <property type="match status" value="2"/>
</dbReference>